<evidence type="ECO:0000256" key="2">
    <source>
        <dbReference type="ARBA" id="ARBA00005528"/>
    </source>
</evidence>
<accession>A0ABV8CTS2</accession>
<dbReference type="InterPro" id="IPR046887">
    <property type="entry name" value="RsmE_PUA-like"/>
</dbReference>
<comment type="function">
    <text evidence="10 12">Specifically methylates the N3 position of the uracil ring of uridine 1498 (m3U1498) in 16S rRNA. Acts on the fully assembled 30S ribosomal subunit.</text>
</comment>
<evidence type="ECO:0000256" key="12">
    <source>
        <dbReference type="PIRNR" id="PIRNR015601"/>
    </source>
</evidence>
<dbReference type="PANTHER" id="PTHR30027">
    <property type="entry name" value="RIBOSOMAL RNA SMALL SUBUNIT METHYLTRANSFERASE E"/>
    <property type="match status" value="1"/>
</dbReference>
<protein>
    <recommendedName>
        <fullName evidence="4 12">Ribosomal RNA small subunit methyltransferase E</fullName>
        <ecNumber evidence="3 12">2.1.1.193</ecNumber>
    </recommendedName>
</protein>
<dbReference type="CDD" id="cd18084">
    <property type="entry name" value="RsmE-like"/>
    <property type="match status" value="1"/>
</dbReference>
<organism evidence="15 16">
    <name type="scientific">Streptococcus caprae</name>
    <dbReference type="NCBI Taxonomy" id="1640501"/>
    <lineage>
        <taxon>Bacteria</taxon>
        <taxon>Bacillati</taxon>
        <taxon>Bacillota</taxon>
        <taxon>Bacilli</taxon>
        <taxon>Lactobacillales</taxon>
        <taxon>Streptococcaceae</taxon>
        <taxon>Streptococcus</taxon>
    </lineage>
</organism>
<dbReference type="Gene3D" id="3.40.1280.10">
    <property type="match status" value="1"/>
</dbReference>
<dbReference type="InterPro" id="IPR015947">
    <property type="entry name" value="PUA-like_sf"/>
</dbReference>
<feature type="domain" description="Ribosomal RNA small subunit methyltransferase E methyltransferase" evidence="13">
    <location>
        <begin position="72"/>
        <end position="241"/>
    </location>
</feature>
<evidence type="ECO:0000256" key="7">
    <source>
        <dbReference type="ARBA" id="ARBA00022603"/>
    </source>
</evidence>
<evidence type="ECO:0000256" key="3">
    <source>
        <dbReference type="ARBA" id="ARBA00012328"/>
    </source>
</evidence>
<dbReference type="SUPFAM" id="SSF88697">
    <property type="entry name" value="PUA domain-like"/>
    <property type="match status" value="1"/>
</dbReference>
<dbReference type="InterPro" id="IPR029026">
    <property type="entry name" value="tRNA_m1G_MTases_N"/>
</dbReference>
<comment type="caution">
    <text evidence="15">The sequence shown here is derived from an EMBL/GenBank/DDBJ whole genome shotgun (WGS) entry which is preliminary data.</text>
</comment>
<dbReference type="InterPro" id="IPR006700">
    <property type="entry name" value="RsmE"/>
</dbReference>
<evidence type="ECO:0000256" key="11">
    <source>
        <dbReference type="ARBA" id="ARBA00047944"/>
    </source>
</evidence>
<comment type="similarity">
    <text evidence="2 12">Belongs to the RNA methyltransferase RsmE family.</text>
</comment>
<evidence type="ECO:0000256" key="10">
    <source>
        <dbReference type="ARBA" id="ARBA00025699"/>
    </source>
</evidence>
<evidence type="ECO:0000256" key="9">
    <source>
        <dbReference type="ARBA" id="ARBA00022691"/>
    </source>
</evidence>
<dbReference type="NCBIfam" id="NF008691">
    <property type="entry name" value="PRK11713.1-4"/>
    <property type="match status" value="1"/>
</dbReference>
<keyword evidence="16" id="KW-1185">Reference proteome</keyword>
<reference evidence="16" key="1">
    <citation type="journal article" date="2019" name="Int. J. Syst. Evol. Microbiol.">
        <title>The Global Catalogue of Microorganisms (GCM) 10K type strain sequencing project: providing services to taxonomists for standard genome sequencing and annotation.</title>
        <authorList>
            <consortium name="The Broad Institute Genomics Platform"/>
            <consortium name="The Broad Institute Genome Sequencing Center for Infectious Disease"/>
            <person name="Wu L."/>
            <person name="Ma J."/>
        </authorList>
    </citation>
    <scope>NUCLEOTIDE SEQUENCE [LARGE SCALE GENOMIC DNA]</scope>
    <source>
        <strain evidence="16">CCUG 67170</strain>
    </source>
</reference>
<evidence type="ECO:0000256" key="1">
    <source>
        <dbReference type="ARBA" id="ARBA00004496"/>
    </source>
</evidence>
<keyword evidence="8 12" id="KW-0808">Transferase</keyword>
<dbReference type="PANTHER" id="PTHR30027:SF3">
    <property type="entry name" value="16S RRNA (URACIL(1498)-N(3))-METHYLTRANSFERASE"/>
    <property type="match status" value="1"/>
</dbReference>
<keyword evidence="5 12" id="KW-0963">Cytoplasm</keyword>
<evidence type="ECO:0000256" key="5">
    <source>
        <dbReference type="ARBA" id="ARBA00022490"/>
    </source>
</evidence>
<evidence type="ECO:0000313" key="16">
    <source>
        <dbReference type="Proteomes" id="UP001595807"/>
    </source>
</evidence>
<comment type="catalytic activity">
    <reaction evidence="11 12">
        <text>uridine(1498) in 16S rRNA + S-adenosyl-L-methionine = N(3)-methyluridine(1498) in 16S rRNA + S-adenosyl-L-homocysteine + H(+)</text>
        <dbReference type="Rhea" id="RHEA:42920"/>
        <dbReference type="Rhea" id="RHEA-COMP:10283"/>
        <dbReference type="Rhea" id="RHEA-COMP:10284"/>
        <dbReference type="ChEBI" id="CHEBI:15378"/>
        <dbReference type="ChEBI" id="CHEBI:57856"/>
        <dbReference type="ChEBI" id="CHEBI:59789"/>
        <dbReference type="ChEBI" id="CHEBI:65315"/>
        <dbReference type="ChEBI" id="CHEBI:74502"/>
        <dbReference type="EC" id="2.1.1.193"/>
    </reaction>
</comment>
<dbReference type="PIRSF" id="PIRSF015601">
    <property type="entry name" value="MTase_slr0722"/>
    <property type="match status" value="1"/>
</dbReference>
<evidence type="ECO:0000256" key="4">
    <source>
        <dbReference type="ARBA" id="ARBA00013673"/>
    </source>
</evidence>
<proteinExistence type="inferred from homology"/>
<dbReference type="RefSeq" id="WP_380425207.1">
    <property type="nucleotide sequence ID" value="NZ_JBHRZV010000015.1"/>
</dbReference>
<dbReference type="Pfam" id="PF20260">
    <property type="entry name" value="PUA_4"/>
    <property type="match status" value="1"/>
</dbReference>
<feature type="domain" description="Ribosomal RNA small subunit methyltransferase E PUA-like" evidence="14">
    <location>
        <begin position="19"/>
        <end position="64"/>
    </location>
</feature>
<comment type="subcellular location">
    <subcellularLocation>
        <location evidence="1 12">Cytoplasm</location>
    </subcellularLocation>
</comment>
<dbReference type="Pfam" id="PF04452">
    <property type="entry name" value="Methyltrans_RNA"/>
    <property type="match status" value="1"/>
</dbReference>
<keyword evidence="6 12" id="KW-0698">rRNA processing</keyword>
<evidence type="ECO:0000256" key="8">
    <source>
        <dbReference type="ARBA" id="ARBA00022679"/>
    </source>
</evidence>
<evidence type="ECO:0000259" key="14">
    <source>
        <dbReference type="Pfam" id="PF20260"/>
    </source>
</evidence>
<keyword evidence="7 12" id="KW-0489">Methyltransferase</keyword>
<dbReference type="EC" id="2.1.1.193" evidence="3 12"/>
<dbReference type="GO" id="GO:0008168">
    <property type="term" value="F:methyltransferase activity"/>
    <property type="evidence" value="ECO:0007669"/>
    <property type="project" value="UniProtKB-KW"/>
</dbReference>
<evidence type="ECO:0000259" key="13">
    <source>
        <dbReference type="Pfam" id="PF04452"/>
    </source>
</evidence>
<dbReference type="InterPro" id="IPR029028">
    <property type="entry name" value="Alpha/beta_knot_MTases"/>
</dbReference>
<evidence type="ECO:0000313" key="15">
    <source>
        <dbReference type="EMBL" id="MFC3927529.1"/>
    </source>
</evidence>
<dbReference type="InterPro" id="IPR046886">
    <property type="entry name" value="RsmE_MTase_dom"/>
</dbReference>
<dbReference type="GO" id="GO:0032259">
    <property type="term" value="P:methylation"/>
    <property type="evidence" value="ECO:0007669"/>
    <property type="project" value="UniProtKB-KW"/>
</dbReference>
<dbReference type="EMBL" id="JBHRZV010000015">
    <property type="protein sequence ID" value="MFC3927529.1"/>
    <property type="molecule type" value="Genomic_DNA"/>
</dbReference>
<sequence>MQQYFVNSKAPQDGLVTITDKDTAKHMFSVMRLAEGDEVVLVFDDAIKRLAKVINRDDQTFQIVADLPDNVELPVYVTIAVGFPKGDKLEFLAQKATELGASQFMAFPADWSVVKWDSKKLAKKQEKLEKIALGAAEQSKRNRVPNWQLFDQKAAFLKQVTDFDHVLVAYEEAAKEGEQSHLAASISQFQAGDKVLFVFGPEGGLSPNEIDQLTSAGAITVGLGPRILRAETAPLYALSAVSFAMELNQKGN</sequence>
<name>A0ABV8CTS2_9STRE</name>
<keyword evidence="9 12" id="KW-0949">S-adenosyl-L-methionine</keyword>
<dbReference type="SUPFAM" id="SSF75217">
    <property type="entry name" value="alpha/beta knot"/>
    <property type="match status" value="1"/>
</dbReference>
<dbReference type="Proteomes" id="UP001595807">
    <property type="component" value="Unassembled WGS sequence"/>
</dbReference>
<dbReference type="NCBIfam" id="TIGR00046">
    <property type="entry name" value="RsmE family RNA methyltransferase"/>
    <property type="match status" value="1"/>
</dbReference>
<gene>
    <name evidence="15" type="ORF">ACFORF_02625</name>
</gene>
<evidence type="ECO:0000256" key="6">
    <source>
        <dbReference type="ARBA" id="ARBA00022552"/>
    </source>
</evidence>